<dbReference type="EMBL" id="CP034463">
    <property type="protein sequence ID" value="AZP16178.1"/>
    <property type="molecule type" value="Genomic_DNA"/>
</dbReference>
<name>A0A3Q9BWR9_9ACTN</name>
<sequence>MDDDETNTDAGNLLPSPAAVRVQLTLDLDFQLQVLLTYRRDKPSDTASEIKMIRRRRDSELVERVARVVPPEDFERATTPQGALDIAALEQRYPYVRIMHVMRTGWTVQEVQLSIQNSLRGSED</sequence>
<dbReference type="KEGG" id="saqu:EJC51_08680"/>
<evidence type="ECO:0000313" key="2">
    <source>
        <dbReference type="Proteomes" id="UP000280197"/>
    </source>
</evidence>
<accession>A0A3Q9BWR9</accession>
<dbReference type="Proteomes" id="UP000280197">
    <property type="component" value="Chromosome"/>
</dbReference>
<proteinExistence type="predicted"/>
<evidence type="ECO:0000313" key="1">
    <source>
        <dbReference type="EMBL" id="AZP16178.1"/>
    </source>
</evidence>
<protein>
    <submittedName>
        <fullName evidence="1">Uncharacterized protein</fullName>
    </submittedName>
</protein>
<dbReference type="RefSeq" id="WP_126270529.1">
    <property type="nucleotide sequence ID" value="NZ_CP034463.1"/>
</dbReference>
<gene>
    <name evidence="1" type="ORF">EJC51_08680</name>
</gene>
<dbReference type="AlphaFoldDB" id="A0A3Q9BWR9"/>
<organism evidence="1 2">
    <name type="scientific">Streptomyces aquilus</name>
    <dbReference type="NCBI Taxonomy" id="2548456"/>
    <lineage>
        <taxon>Bacteria</taxon>
        <taxon>Bacillati</taxon>
        <taxon>Actinomycetota</taxon>
        <taxon>Actinomycetes</taxon>
        <taxon>Kitasatosporales</taxon>
        <taxon>Streptomycetaceae</taxon>
        <taxon>Streptomyces</taxon>
    </lineage>
</organism>
<keyword evidence="2" id="KW-1185">Reference proteome</keyword>
<reference evidence="1 2" key="1">
    <citation type="submission" date="2018-12" db="EMBL/GenBank/DDBJ databases">
        <authorList>
            <person name="Li K."/>
        </authorList>
    </citation>
    <scope>NUCLEOTIDE SEQUENCE [LARGE SCALE GENOMIC DNA]</scope>
    <source>
        <strain evidence="2">CR22</strain>
    </source>
</reference>